<dbReference type="Gene3D" id="3.30.200.20">
    <property type="entry name" value="Phosphorylase Kinase, domain 1"/>
    <property type="match status" value="1"/>
</dbReference>
<dbReference type="PROSITE" id="PS50011">
    <property type="entry name" value="PROTEIN_KINASE_DOM"/>
    <property type="match status" value="1"/>
</dbReference>
<feature type="compositionally biased region" description="Low complexity" evidence="7">
    <location>
        <begin position="2526"/>
        <end position="2540"/>
    </location>
</feature>
<evidence type="ECO:0000313" key="9">
    <source>
        <dbReference type="EMBL" id="CEM15578.1"/>
    </source>
</evidence>
<feature type="compositionally biased region" description="Basic residues" evidence="7">
    <location>
        <begin position="1219"/>
        <end position="1234"/>
    </location>
</feature>
<feature type="compositionally biased region" description="Low complexity" evidence="7">
    <location>
        <begin position="2565"/>
        <end position="2578"/>
    </location>
</feature>
<dbReference type="InterPro" id="IPR017441">
    <property type="entry name" value="Protein_kinase_ATP_BS"/>
</dbReference>
<feature type="compositionally biased region" description="Low complexity" evidence="7">
    <location>
        <begin position="2661"/>
        <end position="2676"/>
    </location>
</feature>
<feature type="region of interest" description="Disordered" evidence="7">
    <location>
        <begin position="1576"/>
        <end position="1735"/>
    </location>
</feature>
<dbReference type="Pfam" id="PF00069">
    <property type="entry name" value="Pkinase"/>
    <property type="match status" value="1"/>
</dbReference>
<feature type="region of interest" description="Disordered" evidence="7">
    <location>
        <begin position="1347"/>
        <end position="1553"/>
    </location>
</feature>
<dbReference type="InterPro" id="IPR011009">
    <property type="entry name" value="Kinase-like_dom_sf"/>
</dbReference>
<feature type="compositionally biased region" description="Low complexity" evidence="7">
    <location>
        <begin position="3041"/>
        <end position="3064"/>
    </location>
</feature>
<feature type="compositionally biased region" description="Polar residues" evidence="7">
    <location>
        <begin position="2197"/>
        <end position="2207"/>
    </location>
</feature>
<feature type="compositionally biased region" description="Polar residues" evidence="7">
    <location>
        <begin position="2648"/>
        <end position="2657"/>
    </location>
</feature>
<evidence type="ECO:0000256" key="7">
    <source>
        <dbReference type="SAM" id="MobiDB-lite"/>
    </source>
</evidence>
<dbReference type="SUPFAM" id="SSF56112">
    <property type="entry name" value="Protein kinase-like (PK-like)"/>
    <property type="match status" value="2"/>
</dbReference>
<feature type="compositionally biased region" description="Gly residues" evidence="7">
    <location>
        <begin position="743"/>
        <end position="760"/>
    </location>
</feature>
<evidence type="ECO:0000256" key="5">
    <source>
        <dbReference type="ARBA" id="ARBA00022840"/>
    </source>
</evidence>
<dbReference type="InterPro" id="IPR000719">
    <property type="entry name" value="Prot_kinase_dom"/>
</dbReference>
<feature type="region of interest" description="Disordered" evidence="7">
    <location>
        <begin position="367"/>
        <end position="462"/>
    </location>
</feature>
<feature type="compositionally biased region" description="Gly residues" evidence="7">
    <location>
        <begin position="2843"/>
        <end position="2853"/>
    </location>
</feature>
<feature type="compositionally biased region" description="Polar residues" evidence="7">
    <location>
        <begin position="2886"/>
        <end position="2904"/>
    </location>
</feature>
<dbReference type="EMBL" id="CDMZ01000494">
    <property type="protein sequence ID" value="CEM15578.1"/>
    <property type="molecule type" value="Genomic_DNA"/>
</dbReference>
<feature type="compositionally biased region" description="Basic residues" evidence="7">
    <location>
        <begin position="1193"/>
        <end position="1202"/>
    </location>
</feature>
<reference evidence="9" key="1">
    <citation type="submission" date="2014-11" db="EMBL/GenBank/DDBJ databases">
        <authorList>
            <person name="Otto D Thomas"/>
            <person name="Naeem Raeece"/>
        </authorList>
    </citation>
    <scope>NUCLEOTIDE SEQUENCE</scope>
</reference>
<feature type="compositionally biased region" description="Basic and acidic residues" evidence="7">
    <location>
        <begin position="1504"/>
        <end position="1515"/>
    </location>
</feature>
<feature type="compositionally biased region" description="Basic and acidic residues" evidence="7">
    <location>
        <begin position="2084"/>
        <end position="2098"/>
    </location>
</feature>
<feature type="compositionally biased region" description="Basic residues" evidence="7">
    <location>
        <begin position="3163"/>
        <end position="3172"/>
    </location>
</feature>
<feature type="region of interest" description="Disordered" evidence="7">
    <location>
        <begin position="1946"/>
        <end position="1991"/>
    </location>
</feature>
<feature type="region of interest" description="Disordered" evidence="7">
    <location>
        <begin position="2341"/>
        <end position="3172"/>
    </location>
</feature>
<feature type="compositionally biased region" description="Polar residues" evidence="7">
    <location>
        <begin position="1590"/>
        <end position="1604"/>
    </location>
</feature>
<proteinExistence type="predicted"/>
<evidence type="ECO:0000259" key="8">
    <source>
        <dbReference type="PROSITE" id="PS50011"/>
    </source>
</evidence>
<dbReference type="SMART" id="SM00220">
    <property type="entry name" value="S_TKc"/>
    <property type="match status" value="1"/>
</dbReference>
<feature type="compositionally biased region" description="Gly residues" evidence="7">
    <location>
        <begin position="2181"/>
        <end position="2194"/>
    </location>
</feature>
<feature type="compositionally biased region" description="Low complexity" evidence="7">
    <location>
        <begin position="1535"/>
        <end position="1544"/>
    </location>
</feature>
<feature type="compositionally biased region" description="Low complexity" evidence="7">
    <location>
        <begin position="1"/>
        <end position="16"/>
    </location>
</feature>
<feature type="compositionally biased region" description="Low complexity" evidence="7">
    <location>
        <begin position="3001"/>
        <end position="3012"/>
    </location>
</feature>
<feature type="compositionally biased region" description="Low complexity" evidence="7">
    <location>
        <begin position="1773"/>
        <end position="1791"/>
    </location>
</feature>
<feature type="compositionally biased region" description="Basic and acidic residues" evidence="7">
    <location>
        <begin position="1203"/>
        <end position="1217"/>
    </location>
</feature>
<feature type="compositionally biased region" description="Basic and acidic residues" evidence="7">
    <location>
        <begin position="3148"/>
        <end position="3162"/>
    </location>
</feature>
<feature type="region of interest" description="Disordered" evidence="7">
    <location>
        <begin position="2276"/>
        <end position="2315"/>
    </location>
</feature>
<sequence>MEALMGGDEPSSSGGEQPPPESQEPQQPQNNDSVAVVQQQSPPEEGSSLVRETHASITVPHPHPRHEAVSMWRRGRQLTRGNPTYNRGMDNQEHDYIAHVGDHIVNPSGVRYQIEDSLGAGTYGQVLLCQRLPPQPGSSRRPGQVALKVIKNRPPYFKQAVVEVKILDILMHQHDPDDSHNIVRMVDFFVFRSHLCIAFEVLNMNLFELIKANNHQGIPLRAIRTIASQLLQALQVLEEAGIIHCDLKPENVCLSNEERKRVKLIDFGSACPLDQTVFTYIQSRFYRSPEVLLGLPYTHKIDVWSLGCICAELFLGHPIFPGQSEFDQLHRIVDLLGEPPEGMLRRGQKVPQFFRVSSEDLEVSESCSLLSSRSSDSGKESPSRQSLSDEERGERESVGSRRSGEGEVPMVPPPAEADHHGHVPVFSRSEGEAALGPPEDDDELEEGEHEGVDIDPMDAQKEDGLCLVAAPPHPSVMSAGALEVEGVLGERAIEGDGEMEEGEIEGESIADDECEEDEEGEVGEVHSEEEDDGSILVVPGEGDGGTDGGDDGERRPLTDSFTFQGSPEMSPLSLPCVAIRQQYQEGGEQYIDQTAEGVEIRALQQGDTVPLVVDSTSEPEKSGKLDPPQSSFETQGVGEHIAADDTATMQGDDGDGDQTCIEPSAAGSASLPRATAPATAGATTDFRQESQRASTASSFAFTASALSRTGGAAASGMRGPGSAGPSRWTPGGAQQLSVPMSSGTGGSKGGCGPSSSGGGMFPPFGSPHFPPLSAARGGIAQVRSQPASVGRQGGGAGGRHHNVVGSGGAGGPSGGSARGGLRWAASAPAASAGNSSAGDACTPAERSSAVGLSPPSPSPRGMSGAEDSSRRGETVGRDPRGGGAGAWLADAPESIEGGRVSGGGDQRTAVDDLDAPLPPPRSPHSNSAPPSILPLALDDCSGGAEQEQFYGGEEDEDCTVAWGGLDGSLSGVDGRAHFLPLGTRRRAFSLSEPVGRAQREREERLQRLHPQSLQGEGGPVDGDPEVEGEGDGEGDAVTGPLPLPSTAISEASRRAASMQKQQQCGHGQVVGGTAGGTIPQTTHDPASVVPPGAFPGGLGVTQALILPQEASGSADGPPPPIGHGGLGRHRGSERKSGRRHRNLVGGRGTESEGVPNDLRVGVLGGEQGVPGDGGDGVGGGVGAVARGSPRGERNRHHRRHRERDRVGVRGGGEEPAVHQRSRRRKIIRRLRFKLKTREEFEQDTRKREPSPRRYRWQVSSLEELTNRVVSRGTASTAAEGSDGNEGSVDGSATAGKGERGGNEKGKGAQNERENFVQFLKGLLELDPDKRWSARQAALHPYILNAKFAPDYQPPEQPRLEEPGDSRHSRRRSESEHQLPVSHQLQHQQQPQQPRSAAPAAMMVGVLPLPGGESGDAGKERQSEDQSAFREKERDHDKLAPSPPEEDAVGGRDGTAATAADLQPQPDVGGVRVHRSRGDLFPGASSAQPMQSQQLSPGTPPVGGQRDRDRDREGADGGHAVLVPDPSSSVVRRLRAQAQAQAQAQGVDRPSLRSIPDSLIVHDDDEAASMLLENYIRGGRRGTHACGITRARSQTPSGGSSGVQSRESERDREPRGGGDQEPLLRVRSASPTVHPHPPSPPSDGISAPGSSPSGAAGDFSSSSAAAAPSVPVSSQLDTMRPHVRGVADGGSLGDMVSPVGALHRDLARGQPQTEASRRQGAQETAQVEQGQPGAPARTEVTEMLSWYNLFKEMAVQVVALTSNQSGGTDRRDTASQPPGSAATATPAAAAPQRSLLRPGGPTEAAAGSRSVGGSPQAPLQTLTCLQPSSSLLDDSSPLGDLHPPHAQQGGQSPSALPMTTRTSLVPHPIQIPRLAGAVPSGMGGRGGWRLHGGGGGSSLPGGPPPLRTNGSEPPTPLVGYHPSMMGGGGQMVPPGAGGVQAGMGGSLARAFSGPSSPLGLSRQGVIAGPGTPTTPGQGPHGHGGAGPPLQERAASTGAVFSGVHGGGGGGSAMGPPESSLSALWDTHPESYRPPIWELDRENLKIYIESKRPPMQQVSGLTMQNSHLAPSDQPGPSGGGGTRIPGETRDPQAARPDLHFFLHPPRPHSDSFSAGGPPGGGRERSHRSRGAVPNSQDPLTGPLGSMEGPGAIGMGFQGGVSTASSHPGTPRNRRARGGRGRRSGGGYQEGSAGGGPRLSVQTGNPQTPGAASRGSAHSDQMMAGHDREREWQQMVWHHSGPAPSGSSWQTLGQQPQSHGSFTPGTRELNRLALLGQFGRDVGSGYPRSTHSGLSLSSPLRPGAPGPPSPGSVYTASNSNLIAGMPFGARARLAASGSLSFLSVGSGGGGVAAGGAQSSRPGSSEIGEAERHAVHQSFGRSPGGGDGDREAGPWNEWMSANRSHGGSAGLPSSSGQPGQRQQQHYHPQQSSGGGGGSSSSAWGASHGGGGGGYGGGSNTRGSPKFPSRASSNRATPPTPPHPYQSHPALSHIPPPPPAPPEGLVRPRGGSNSSGSYGGKVHLRHSPHQSPASPSAGSSCSDSAGAGGAGAGANQRPCSAAVHQQAARSPQLQPGNLSQQQQGGHGHSPFVGPAAAGHNNNFGSQGRAARGSGGGFSVPSQPLPPPAVPCGSSRETPRSTSANSPFPFEGMDSSQQSQNRGPSLRSHAASMMSKSSPSSQQGGGGRASLMLDPAGEGLYIHTSAHAGGGHIHAVGGHPQGGGGASRMHSPLSTSCSHTQPPSSPTTSDHQGHGLLEFGPSSTTASAGTGGRYSQSQVRTPSHGSPALSGGAPIARSSQQEGGNVGSTSAQQPPSESAAGSGTPGLYSRGSIGGSGGKGPRKLSVGTGSSGAAGGGAAAGMQTSPQAESEGMTAGDGGGDFQDLGAGASAISPTEGNASSSVSPATLPQSRSGADGGPSRGGGPRGDAVAPAGDRGGLTKGNKFMSFQRQPNKSDFRTIYASLASSGPVTALRPGPSQPPQQQQQQQGGTQQQQPSAVSSAGGGTNQQPTTPTSSQPAGGGSGSLTSVASPSSAVPCMPVTSAWGQTQPQQPQHQPGMQSSSHRMMSQQGPRQGGIESRGSASSTSDGGSFIDSLPLSAAPAPASAWASEKDFRSAAGDRGMGSGSGSRERDGGSRGSTGQAAGGYGGRGSHRRTDRDRDREKDSAKGKGKPKGPGS</sequence>
<evidence type="ECO:0000256" key="1">
    <source>
        <dbReference type="ARBA" id="ARBA00022527"/>
    </source>
</evidence>
<feature type="compositionally biased region" description="Low complexity" evidence="7">
    <location>
        <begin position="1967"/>
        <end position="1976"/>
    </location>
</feature>
<name>A0A0G4FMV7_9ALVE</name>
<feature type="compositionally biased region" description="Basic residues" evidence="7">
    <location>
        <begin position="1126"/>
        <end position="1142"/>
    </location>
</feature>
<feature type="region of interest" description="Disordered" evidence="7">
    <location>
        <begin position="2063"/>
        <end position="2262"/>
    </location>
</feature>
<dbReference type="Gene3D" id="1.10.510.10">
    <property type="entry name" value="Transferase(Phosphotransferase) domain 1"/>
    <property type="match status" value="2"/>
</dbReference>
<feature type="compositionally biased region" description="Low complexity" evidence="7">
    <location>
        <begin position="2400"/>
        <end position="2427"/>
    </location>
</feature>
<feature type="compositionally biased region" description="Low complexity" evidence="7">
    <location>
        <begin position="674"/>
        <end position="684"/>
    </location>
</feature>
<feature type="compositionally biased region" description="Gly residues" evidence="7">
    <location>
        <begin position="805"/>
        <end position="818"/>
    </location>
</feature>
<feature type="compositionally biased region" description="Low complexity" evidence="7">
    <location>
        <begin position="1641"/>
        <end position="1673"/>
    </location>
</feature>
<dbReference type="GO" id="GO:0005524">
    <property type="term" value="F:ATP binding"/>
    <property type="evidence" value="ECO:0007669"/>
    <property type="project" value="UniProtKB-UniRule"/>
</dbReference>
<feature type="compositionally biased region" description="Basic residues" evidence="7">
    <location>
        <begin position="2169"/>
        <end position="2180"/>
    </location>
</feature>
<feature type="compositionally biased region" description="Gly residues" evidence="7">
    <location>
        <begin position="2909"/>
        <end position="2920"/>
    </location>
</feature>
<evidence type="ECO:0000256" key="6">
    <source>
        <dbReference type="PROSITE-ProRule" id="PRU10141"/>
    </source>
</evidence>
<feature type="compositionally biased region" description="Basic and acidic residues" evidence="7">
    <location>
        <begin position="1296"/>
        <end position="1312"/>
    </location>
</feature>
<feature type="compositionally biased region" description="Low complexity" evidence="7">
    <location>
        <begin position="3089"/>
        <end position="3103"/>
    </location>
</feature>
<dbReference type="PANTHER" id="PTHR24058:SF17">
    <property type="entry name" value="HOMEODOMAIN INTERACTING PROTEIN KINASE, ISOFORM D"/>
    <property type="match status" value="1"/>
</dbReference>
<dbReference type="GO" id="GO:0004674">
    <property type="term" value="F:protein serine/threonine kinase activity"/>
    <property type="evidence" value="ECO:0007669"/>
    <property type="project" value="UniProtKB-KW"/>
</dbReference>
<evidence type="ECO:0000256" key="4">
    <source>
        <dbReference type="ARBA" id="ARBA00022777"/>
    </source>
</evidence>
<feature type="compositionally biased region" description="Low complexity" evidence="7">
    <location>
        <begin position="2697"/>
        <end position="2712"/>
    </location>
</feature>
<keyword evidence="1" id="KW-0723">Serine/threonine-protein kinase</keyword>
<feature type="compositionally biased region" description="Polar residues" evidence="7">
    <location>
        <begin position="2242"/>
        <end position="2261"/>
    </location>
</feature>
<feature type="compositionally biased region" description="Gly residues" evidence="7">
    <location>
        <begin position="2442"/>
        <end position="2455"/>
    </location>
</feature>
<dbReference type="PANTHER" id="PTHR24058">
    <property type="entry name" value="DUAL SPECIFICITY PROTEIN KINASE"/>
    <property type="match status" value="1"/>
</dbReference>
<feature type="compositionally biased region" description="Low complexity" evidence="7">
    <location>
        <begin position="2728"/>
        <end position="2743"/>
    </location>
</feature>
<accession>A0A0G4FMV7</accession>
<feature type="compositionally biased region" description="Polar residues" evidence="7">
    <location>
        <begin position="1709"/>
        <end position="1728"/>
    </location>
</feature>
<dbReference type="PROSITE" id="PS00107">
    <property type="entry name" value="PROTEIN_KINASE_ATP"/>
    <property type="match status" value="1"/>
</dbReference>
<dbReference type="PROSITE" id="PS00108">
    <property type="entry name" value="PROTEIN_KINASE_ST"/>
    <property type="match status" value="1"/>
</dbReference>
<feature type="compositionally biased region" description="Polar residues" evidence="7">
    <location>
        <begin position="1484"/>
        <end position="1496"/>
    </location>
</feature>
<feature type="region of interest" description="Disordered" evidence="7">
    <location>
        <begin position="1873"/>
        <end position="1918"/>
    </location>
</feature>
<feature type="region of interest" description="Disordered" evidence="7">
    <location>
        <begin position="1"/>
        <end position="90"/>
    </location>
</feature>
<dbReference type="GO" id="GO:0004713">
    <property type="term" value="F:protein tyrosine kinase activity"/>
    <property type="evidence" value="ECO:0007669"/>
    <property type="project" value="TreeGrafter"/>
</dbReference>
<feature type="compositionally biased region" description="Polar residues" evidence="7">
    <location>
        <begin position="2755"/>
        <end position="2778"/>
    </location>
</feature>
<dbReference type="VEuPathDB" id="CryptoDB:Cvel_17859"/>
<evidence type="ECO:0000256" key="2">
    <source>
        <dbReference type="ARBA" id="ARBA00022679"/>
    </source>
</evidence>
<feature type="compositionally biased region" description="Polar residues" evidence="7">
    <location>
        <begin position="30"/>
        <end position="42"/>
    </location>
</feature>
<keyword evidence="5 6" id="KW-0067">ATP-binding</keyword>
<feature type="compositionally biased region" description="Polar residues" evidence="7">
    <location>
        <begin position="1810"/>
        <end position="1823"/>
    </location>
</feature>
<feature type="compositionally biased region" description="Basic and acidic residues" evidence="7">
    <location>
        <begin position="1235"/>
        <end position="1251"/>
    </location>
</feature>
<dbReference type="InterPro" id="IPR050494">
    <property type="entry name" value="Ser_Thr_dual-spec_kinase"/>
</dbReference>
<dbReference type="GO" id="GO:0005737">
    <property type="term" value="C:cytoplasm"/>
    <property type="evidence" value="ECO:0007669"/>
    <property type="project" value="TreeGrafter"/>
</dbReference>
<feature type="compositionally biased region" description="Basic and acidic residues" evidence="7">
    <location>
        <begin position="1605"/>
        <end position="1623"/>
    </location>
</feature>
<evidence type="ECO:0000256" key="3">
    <source>
        <dbReference type="ARBA" id="ARBA00022741"/>
    </source>
</evidence>
<feature type="compositionally biased region" description="Basic and acidic residues" evidence="7">
    <location>
        <begin position="1357"/>
        <end position="1376"/>
    </location>
</feature>
<keyword evidence="4" id="KW-0418">Kinase</keyword>
<feature type="region of interest" description="Disordered" evidence="7">
    <location>
        <begin position="605"/>
        <end position="955"/>
    </location>
</feature>
<feature type="region of interest" description="Disordered" evidence="7">
    <location>
        <begin position="1761"/>
        <end position="1859"/>
    </location>
</feature>
<gene>
    <name evidence="9" type="ORF">Cvel_17859</name>
</gene>
<feature type="compositionally biased region" description="Basic and acidic residues" evidence="7">
    <location>
        <begin position="376"/>
        <end position="405"/>
    </location>
</feature>
<feature type="compositionally biased region" description="Low complexity" evidence="7">
    <location>
        <begin position="2975"/>
        <end position="2990"/>
    </location>
</feature>
<keyword evidence="2" id="KW-0808">Transferase</keyword>
<feature type="compositionally biased region" description="Acidic residues" evidence="7">
    <location>
        <begin position="1022"/>
        <end position="1034"/>
    </location>
</feature>
<dbReference type="InterPro" id="IPR008271">
    <property type="entry name" value="Ser/Thr_kinase_AS"/>
</dbReference>
<feature type="compositionally biased region" description="Polar residues" evidence="7">
    <location>
        <begin position="1847"/>
        <end position="1859"/>
    </location>
</feature>
<keyword evidence="3 6" id="KW-0547">Nucleotide-binding</keyword>
<feature type="compositionally biased region" description="Low complexity" evidence="7">
    <location>
        <begin position="2289"/>
        <end position="2298"/>
    </location>
</feature>
<feature type="compositionally biased region" description="Gly residues" evidence="7">
    <location>
        <begin position="1162"/>
        <end position="1182"/>
    </location>
</feature>
<feature type="compositionally biased region" description="Basic and acidic residues" evidence="7">
    <location>
        <begin position="867"/>
        <end position="880"/>
    </location>
</feature>
<feature type="domain" description="Protein kinase" evidence="8">
    <location>
        <begin position="112"/>
        <end position="387"/>
    </location>
</feature>
<feature type="compositionally biased region" description="Basic and acidic residues" evidence="7">
    <location>
        <begin position="1415"/>
        <end position="1438"/>
    </location>
</feature>
<feature type="region of interest" description="Disordered" evidence="7">
    <location>
        <begin position="981"/>
        <end position="1312"/>
    </location>
</feature>
<feature type="compositionally biased region" description="Low complexity" evidence="7">
    <location>
        <begin position="1824"/>
        <end position="1840"/>
    </location>
</feature>
<feature type="compositionally biased region" description="Low complexity" evidence="7">
    <location>
        <begin position="1377"/>
        <end position="1400"/>
    </location>
</feature>
<feature type="region of interest" description="Disordered" evidence="7">
    <location>
        <begin position="492"/>
        <end position="571"/>
    </location>
</feature>
<organism evidence="9">
    <name type="scientific">Chromera velia CCMP2878</name>
    <dbReference type="NCBI Taxonomy" id="1169474"/>
    <lineage>
        <taxon>Eukaryota</taxon>
        <taxon>Sar</taxon>
        <taxon>Alveolata</taxon>
        <taxon>Colpodellida</taxon>
        <taxon>Chromeraceae</taxon>
        <taxon>Chromera</taxon>
    </lineage>
</organism>
<feature type="compositionally biased region" description="Acidic residues" evidence="7">
    <location>
        <begin position="438"/>
        <end position="456"/>
    </location>
</feature>
<protein>
    <recommendedName>
        <fullName evidence="8">Protein kinase domain-containing protein</fullName>
    </recommendedName>
</protein>
<feature type="compositionally biased region" description="Low complexity" evidence="7">
    <location>
        <begin position="693"/>
        <end position="707"/>
    </location>
</feature>
<feature type="compositionally biased region" description="Low complexity" evidence="7">
    <location>
        <begin position="819"/>
        <end position="840"/>
    </location>
</feature>
<feature type="compositionally biased region" description="Gly residues" evidence="7">
    <location>
        <begin position="1880"/>
        <end position="1898"/>
    </location>
</feature>
<feature type="compositionally biased region" description="Basic and acidic residues" evidence="7">
    <location>
        <begin position="997"/>
        <end position="1006"/>
    </location>
</feature>
<feature type="binding site" evidence="6">
    <location>
        <position position="148"/>
    </location>
    <ligand>
        <name>ATP</name>
        <dbReference type="ChEBI" id="CHEBI:30616"/>
    </ligand>
</feature>
<feature type="compositionally biased region" description="Polar residues" evidence="7">
    <location>
        <begin position="2791"/>
        <end position="2815"/>
    </location>
</feature>
<feature type="compositionally biased region" description="Acidic residues" evidence="7">
    <location>
        <begin position="495"/>
        <end position="533"/>
    </location>
</feature>